<dbReference type="SUPFAM" id="SSF52743">
    <property type="entry name" value="Subtilisin-like"/>
    <property type="match status" value="1"/>
</dbReference>
<gene>
    <name evidence="2" type="ORF">H072_7225</name>
</gene>
<evidence type="ECO:0000313" key="3">
    <source>
        <dbReference type="Proteomes" id="UP000015100"/>
    </source>
</evidence>
<reference evidence="3" key="2">
    <citation type="submission" date="2013-04" db="EMBL/GenBank/DDBJ databases">
        <title>Genomic mechanisms accounting for the adaptation to parasitism in nematode-trapping fungi.</title>
        <authorList>
            <person name="Ahren D.G."/>
        </authorList>
    </citation>
    <scope>NUCLEOTIDE SEQUENCE [LARGE SCALE GENOMIC DNA]</scope>
    <source>
        <strain evidence="3">CBS 200.50</strain>
    </source>
</reference>
<dbReference type="GO" id="GO:0006508">
    <property type="term" value="P:proteolysis"/>
    <property type="evidence" value="ECO:0007669"/>
    <property type="project" value="InterPro"/>
</dbReference>
<organism evidence="2 3">
    <name type="scientific">Dactylellina haptotyla (strain CBS 200.50)</name>
    <name type="common">Nematode-trapping fungus</name>
    <name type="synonym">Monacrosporium haptotylum</name>
    <dbReference type="NCBI Taxonomy" id="1284197"/>
    <lineage>
        <taxon>Eukaryota</taxon>
        <taxon>Fungi</taxon>
        <taxon>Dikarya</taxon>
        <taxon>Ascomycota</taxon>
        <taxon>Pezizomycotina</taxon>
        <taxon>Orbiliomycetes</taxon>
        <taxon>Orbiliales</taxon>
        <taxon>Orbiliaceae</taxon>
        <taxon>Dactylellina</taxon>
    </lineage>
</organism>
<dbReference type="OrthoDB" id="1896086at2759"/>
<dbReference type="GO" id="GO:0004252">
    <property type="term" value="F:serine-type endopeptidase activity"/>
    <property type="evidence" value="ECO:0007669"/>
    <property type="project" value="InterPro"/>
</dbReference>
<dbReference type="HOGENOM" id="CLU_538634_0_0_1"/>
<dbReference type="Gene3D" id="3.40.50.200">
    <property type="entry name" value="Peptidase S8/S53 domain"/>
    <property type="match status" value="1"/>
</dbReference>
<evidence type="ECO:0000256" key="1">
    <source>
        <dbReference type="SAM" id="MobiDB-lite"/>
    </source>
</evidence>
<name>S8BUK8_DACHA</name>
<dbReference type="CDD" id="cd00306">
    <property type="entry name" value="Peptidases_S8_S53"/>
    <property type="match status" value="1"/>
</dbReference>
<comment type="caution">
    <text evidence="2">The sequence shown here is derived from an EMBL/GenBank/DDBJ whole genome shotgun (WGS) entry which is preliminary data.</text>
</comment>
<dbReference type="PRINTS" id="PR00723">
    <property type="entry name" value="SUBTILISIN"/>
</dbReference>
<keyword evidence="3" id="KW-1185">Reference proteome</keyword>
<accession>S8BUK8</accession>
<dbReference type="STRING" id="1284197.S8BUK8"/>
<proteinExistence type="predicted"/>
<dbReference type="AlphaFoldDB" id="S8BUK8"/>
<evidence type="ECO:0000313" key="2">
    <source>
        <dbReference type="EMBL" id="EPS38992.1"/>
    </source>
</evidence>
<dbReference type="EMBL" id="AQGS01000512">
    <property type="protein sequence ID" value="EPS38992.1"/>
    <property type="molecule type" value="Genomic_DNA"/>
</dbReference>
<sequence>MKIGTTHQFSELVWFILRPQYRHNENFIEKLLKWAERIALPPKKLNFYVVRSPYIGFVSISIEMEREKDFSEMIKELDEGIRAYSLVLSDERSTFEAPWLEESDEERLKKIQRPNKRQYTEAEGGLDQKSGLVSSPLMNRRKESSFIHANSSIPTLRTKRYVANKVAQGTKLPASYYDLKALSQPPGVKISDLAGRFWNFKNPGQNTVIYMLDTGYDLQHPELENIKVQDWLDPYVFPWDEQNDINRLYPYHGMHGTSVLSKCAGRTVGVSQAAAYVLVRYIDGRVRGNYDTFADALVQIYDHIRSRNSDKKCVLNIAARFPVYIGTTKTQFEAQRRLHMEDIFIKLAGLPNLIIVTGAGNAFMYERNSESYPSVFADHFFIGQKMVVVAGYHPWTGHEVFPGVKETKVWAPAARVSTACWYLNGSPTENKYKVAPTDFDKKRQICYKEGISYGIPLVSGLLANWLSSGIDTDLVINYMYRLAYPRADNGPAVLYNGIKIQDWPREFWPNWYKKNANRI</sequence>
<dbReference type="InterPro" id="IPR036852">
    <property type="entry name" value="Peptidase_S8/S53_dom_sf"/>
</dbReference>
<dbReference type="InterPro" id="IPR015500">
    <property type="entry name" value="Peptidase_S8_subtilisin-rel"/>
</dbReference>
<dbReference type="Proteomes" id="UP000015100">
    <property type="component" value="Unassembled WGS sequence"/>
</dbReference>
<feature type="region of interest" description="Disordered" evidence="1">
    <location>
        <begin position="114"/>
        <end position="133"/>
    </location>
</feature>
<dbReference type="OMA" id="ISIEMER"/>
<reference evidence="2 3" key="1">
    <citation type="journal article" date="2013" name="PLoS Genet.">
        <title>Genomic mechanisms accounting for the adaptation to parasitism in nematode-trapping fungi.</title>
        <authorList>
            <person name="Meerupati T."/>
            <person name="Andersson K.M."/>
            <person name="Friman E."/>
            <person name="Kumar D."/>
            <person name="Tunlid A."/>
            <person name="Ahren D."/>
        </authorList>
    </citation>
    <scope>NUCLEOTIDE SEQUENCE [LARGE SCALE GENOMIC DNA]</scope>
    <source>
        <strain evidence="2 3">CBS 200.50</strain>
    </source>
</reference>
<protein>
    <submittedName>
        <fullName evidence="2">Uncharacterized protein</fullName>
    </submittedName>
</protein>
<dbReference type="eggNOG" id="KOG1153">
    <property type="taxonomic scope" value="Eukaryota"/>
</dbReference>